<evidence type="ECO:0000256" key="1">
    <source>
        <dbReference type="SAM" id="Phobius"/>
    </source>
</evidence>
<keyword evidence="1" id="KW-0472">Membrane</keyword>
<name>A0ABW5C5I2_9BACI</name>
<keyword evidence="1" id="KW-0812">Transmembrane</keyword>
<organism evidence="3 4">
    <name type="scientific">Metabacillus endolithicus</name>
    <dbReference type="NCBI Taxonomy" id="1535204"/>
    <lineage>
        <taxon>Bacteria</taxon>
        <taxon>Bacillati</taxon>
        <taxon>Bacillota</taxon>
        <taxon>Bacilli</taxon>
        <taxon>Bacillales</taxon>
        <taxon>Bacillaceae</taxon>
        <taxon>Metabacillus</taxon>
    </lineage>
</organism>
<keyword evidence="4" id="KW-1185">Reference proteome</keyword>
<dbReference type="RefSeq" id="WP_379053361.1">
    <property type="nucleotide sequence ID" value="NZ_JBHUIK010000007.1"/>
</dbReference>
<dbReference type="InterPro" id="IPR036019">
    <property type="entry name" value="MscL_channel"/>
</dbReference>
<dbReference type="Pfam" id="PF09851">
    <property type="entry name" value="SHOCT"/>
    <property type="match status" value="1"/>
</dbReference>
<dbReference type="InterPro" id="IPR018649">
    <property type="entry name" value="SHOCT"/>
</dbReference>
<reference evidence="4" key="1">
    <citation type="journal article" date="2019" name="Int. J. Syst. Evol. Microbiol.">
        <title>The Global Catalogue of Microorganisms (GCM) 10K type strain sequencing project: providing services to taxonomists for standard genome sequencing and annotation.</title>
        <authorList>
            <consortium name="The Broad Institute Genomics Platform"/>
            <consortium name="The Broad Institute Genome Sequencing Center for Infectious Disease"/>
            <person name="Wu L."/>
            <person name="Ma J."/>
        </authorList>
    </citation>
    <scope>NUCLEOTIDE SEQUENCE [LARGE SCALE GENOMIC DNA]</scope>
    <source>
        <strain evidence="4">CGMCC 1.15474</strain>
    </source>
</reference>
<evidence type="ECO:0000259" key="2">
    <source>
        <dbReference type="Pfam" id="PF09851"/>
    </source>
</evidence>
<feature type="transmembrane region" description="Helical" evidence="1">
    <location>
        <begin position="12"/>
        <end position="31"/>
    </location>
</feature>
<sequence>MGMMNFGMLLNMLIWILIIGFAIYGFVLLIMKPFEKNKDSSGKSNQGNALDILMERFARGEINEEEYEQKRRVLQR</sequence>
<accession>A0ABW5C5I2</accession>
<dbReference type="Proteomes" id="UP001597318">
    <property type="component" value="Unassembled WGS sequence"/>
</dbReference>
<evidence type="ECO:0000313" key="3">
    <source>
        <dbReference type="EMBL" id="MFD2216520.1"/>
    </source>
</evidence>
<protein>
    <submittedName>
        <fullName evidence="3">SHOCT domain-containing protein</fullName>
    </submittedName>
</protein>
<comment type="caution">
    <text evidence="3">The sequence shown here is derived from an EMBL/GenBank/DDBJ whole genome shotgun (WGS) entry which is preliminary data.</text>
</comment>
<evidence type="ECO:0000313" key="4">
    <source>
        <dbReference type="Proteomes" id="UP001597318"/>
    </source>
</evidence>
<proteinExistence type="predicted"/>
<dbReference type="EMBL" id="JBHUIK010000007">
    <property type="protein sequence ID" value="MFD2216520.1"/>
    <property type="molecule type" value="Genomic_DNA"/>
</dbReference>
<dbReference type="SUPFAM" id="SSF81330">
    <property type="entry name" value="Gated mechanosensitive channel"/>
    <property type="match status" value="1"/>
</dbReference>
<keyword evidence="1" id="KW-1133">Transmembrane helix</keyword>
<gene>
    <name evidence="3" type="ORF">ACFSKK_22860</name>
</gene>
<feature type="domain" description="SHOCT" evidence="2">
    <location>
        <begin position="49"/>
        <end position="74"/>
    </location>
</feature>